<feature type="region of interest" description="Disordered" evidence="2">
    <location>
        <begin position="1"/>
        <end position="88"/>
    </location>
</feature>
<feature type="region of interest" description="Disordered" evidence="2">
    <location>
        <begin position="112"/>
        <end position="181"/>
    </location>
</feature>
<feature type="region of interest" description="Disordered" evidence="2">
    <location>
        <begin position="200"/>
        <end position="298"/>
    </location>
</feature>
<accession>A0A9P3CHC5</accession>
<proteinExistence type="predicted"/>
<dbReference type="AlphaFoldDB" id="A0A9P3CHC5"/>
<dbReference type="PANTHER" id="PTHR23159">
    <property type="entry name" value="CENTROSOMAL PROTEIN 2"/>
    <property type="match status" value="1"/>
</dbReference>
<organism evidence="3 4">
    <name type="scientific">Cercospora kikuchii</name>
    <dbReference type="NCBI Taxonomy" id="84275"/>
    <lineage>
        <taxon>Eukaryota</taxon>
        <taxon>Fungi</taxon>
        <taxon>Dikarya</taxon>
        <taxon>Ascomycota</taxon>
        <taxon>Pezizomycotina</taxon>
        <taxon>Dothideomycetes</taxon>
        <taxon>Dothideomycetidae</taxon>
        <taxon>Mycosphaerellales</taxon>
        <taxon>Mycosphaerellaceae</taxon>
        <taxon>Cercospora</taxon>
    </lineage>
</organism>
<dbReference type="OrthoDB" id="3643239at2759"/>
<feature type="coiled-coil region" evidence="1">
    <location>
        <begin position="350"/>
        <end position="388"/>
    </location>
</feature>
<protein>
    <submittedName>
        <fullName evidence="3">Uncharacterized protein</fullName>
    </submittedName>
</protein>
<feature type="compositionally biased region" description="Polar residues" evidence="2">
    <location>
        <begin position="139"/>
        <end position="150"/>
    </location>
</feature>
<name>A0A9P3CHC5_9PEZI</name>
<comment type="caution">
    <text evidence="3">The sequence shown here is derived from an EMBL/GenBank/DDBJ whole genome shotgun (WGS) entry which is preliminary data.</text>
</comment>
<feature type="compositionally biased region" description="Low complexity" evidence="2">
    <location>
        <begin position="1173"/>
        <end position="1188"/>
    </location>
</feature>
<feature type="coiled-coil region" evidence="1">
    <location>
        <begin position="557"/>
        <end position="892"/>
    </location>
</feature>
<feature type="region of interest" description="Disordered" evidence="2">
    <location>
        <begin position="1077"/>
        <end position="1158"/>
    </location>
</feature>
<evidence type="ECO:0000256" key="1">
    <source>
        <dbReference type="SAM" id="Coils"/>
    </source>
</evidence>
<gene>
    <name evidence="3" type="ORF">CKM354_000324500</name>
</gene>
<feature type="region of interest" description="Disordered" evidence="2">
    <location>
        <begin position="1007"/>
        <end position="1030"/>
    </location>
</feature>
<dbReference type="RefSeq" id="XP_044654367.1">
    <property type="nucleotide sequence ID" value="XM_044798432.1"/>
</dbReference>
<feature type="compositionally biased region" description="Polar residues" evidence="2">
    <location>
        <begin position="27"/>
        <end position="37"/>
    </location>
</feature>
<dbReference type="PANTHER" id="PTHR23159:SF31">
    <property type="entry name" value="CENTROSOME-ASSOCIATED PROTEIN CEP250 ISOFORM X1"/>
    <property type="match status" value="1"/>
</dbReference>
<feature type="region of interest" description="Disordered" evidence="2">
    <location>
        <begin position="1171"/>
        <end position="1254"/>
    </location>
</feature>
<feature type="compositionally biased region" description="Polar residues" evidence="2">
    <location>
        <begin position="1121"/>
        <end position="1131"/>
    </location>
</feature>
<feature type="compositionally biased region" description="Low complexity" evidence="2">
    <location>
        <begin position="1138"/>
        <end position="1153"/>
    </location>
</feature>
<evidence type="ECO:0000313" key="3">
    <source>
        <dbReference type="EMBL" id="GIZ39880.1"/>
    </source>
</evidence>
<feature type="compositionally biased region" description="Basic and acidic residues" evidence="2">
    <location>
        <begin position="7"/>
        <end position="23"/>
    </location>
</feature>
<keyword evidence="1" id="KW-0175">Coiled coil</keyword>
<sequence length="1254" mass="138173">MASMYAHDSEPGDIRDETMRDSYDESAFTQNCGSQLAQIDPASGLVPASRERSGPSSDHWLPSTEPIMYSQEPALDQLDGFGSDFETATENHVHPDATHHDVQRSSDAFTIHRPGVTFSPAPALRKPEEPVLGKRKRTQALQEKQETSLQCAERKSSHGVPRAQHQRVQLTQPGNRHSPPRLPMQTHASRLQLRQVPLEQALSRRSTFSTTRTTGSSSSSRARPFWAALQPTRSEHVPAETQVPTDSCQAELSDESHTLGAVSSIGDVETIDDPDPKSGMQAVQPTDGDSHVSNEQQQMRVDRLQNKAKTLKIFMEGLGKDMHILKQDLEARHRIADQVEARSAEQMAAQDALLEKANNLKTEALQLARDATNDLAVLQARTKSLEEQLLDQSNVLSTERSDRQHLQTQLDANANHNALPEIKSYARNILDKLHKIQADLENGDWCNSNESLEKLLAASTDLNSQQAATVESVASIKAVLDSVSTSVAAHVTTPDSDSGIEVSLKKHFDDALGNLKASLSQQIKLAEQTIVDRETMAHLKQQLQATRDGATDLASNLDTRTRELAAVQAQHEALQTQLAAQQKSCENKHSGKLARVELELQEKARVLQTTNSELAAMTGETESLRASVESLQKELADWTAHVCPDLDLQRYENKLATAVETARKETTKAANDLHIHTKMESENKLKQLSTRVEQLEAELVSARSKATMPSLRESELQKVQELARNKEAEVQSLQTRTNELVTTNNHLEKTNASLNVQHEAQKQHMQETIETKQKLSQELDNMKNQLEISKEGLHAAEHKLEQSQNDARRKQEDKEVTCQRRVETLQHRVEQMGAELSKHVEDRRKHQHELERVRAEHLQEHKKEVTRLTNQVADSEREKARALAECRRLTDELSVIRDIPGGAQGVLATLGSIQSNIIVPCSQQPSGATGTNQSQSAAITGIQDNLATKSATRPGQIPALPAVVEESQCNVSGAMMQDAAMSQNSLGPVIEESQCWEDFISHQAKMSSPLLSRQDRGLGARNGGKGEQSHDKRFVIPTAARSSVPHQGLPTFAGFNASQTLSQPIIVYEDHEDQHVRSGTGAEYDRDSNPVARMPRPNSSAKRLKPNPVLHRAPKGVHTQGPESQFLSQYVTPEPHRGSNTARAGAAAGQSSSPDFITNVPVDTGLYLGSRYGPRGAANDARPRANAPQVKHKPTQDRTAGNGSQHMVEGSARAEAHSQQFAQAATGGRPRQPRGTKNMTKGQRMSARFARELK</sequence>
<evidence type="ECO:0000256" key="2">
    <source>
        <dbReference type="SAM" id="MobiDB-lite"/>
    </source>
</evidence>
<reference evidence="3 4" key="1">
    <citation type="submission" date="2021-01" db="EMBL/GenBank/DDBJ databases">
        <title>Cercospora kikuchii MAFF 305040 whole genome shotgun sequence.</title>
        <authorList>
            <person name="Kashiwa T."/>
            <person name="Suzuki T."/>
        </authorList>
    </citation>
    <scope>NUCLEOTIDE SEQUENCE [LARGE SCALE GENOMIC DNA]</scope>
    <source>
        <strain evidence="3 4">MAFF 305040</strain>
    </source>
</reference>
<feature type="compositionally biased region" description="Low complexity" evidence="2">
    <location>
        <begin position="203"/>
        <end position="223"/>
    </location>
</feature>
<dbReference type="Proteomes" id="UP000825890">
    <property type="component" value="Unassembled WGS sequence"/>
</dbReference>
<dbReference type="GeneID" id="68288820"/>
<feature type="compositionally biased region" description="Polar residues" evidence="2">
    <location>
        <begin position="166"/>
        <end position="175"/>
    </location>
</feature>
<keyword evidence="4" id="KW-1185">Reference proteome</keyword>
<evidence type="ECO:0000313" key="4">
    <source>
        <dbReference type="Proteomes" id="UP000825890"/>
    </source>
</evidence>
<dbReference type="EMBL" id="BOLY01000002">
    <property type="protein sequence ID" value="GIZ39880.1"/>
    <property type="molecule type" value="Genomic_DNA"/>
</dbReference>